<reference evidence="2 3" key="1">
    <citation type="submission" date="2019-07" db="EMBL/GenBank/DDBJ databases">
        <authorList>
            <person name="Kim J."/>
        </authorList>
    </citation>
    <scope>NUCLEOTIDE SEQUENCE [LARGE SCALE GENOMIC DNA]</scope>
    <source>
        <strain evidence="3">dk17</strain>
    </source>
</reference>
<accession>A0A563UGA7</accession>
<dbReference type="OrthoDB" id="771982at2"/>
<sequence length="52" mass="5720">MNAQVIIIAIVFVAAVYYIGRKMYNSLFAKKGCGTDCKCGVDFSDIEAPKQK</sequence>
<dbReference type="AlphaFoldDB" id="A0A563UGA7"/>
<dbReference type="Pfam" id="PF12669">
    <property type="entry name" value="FeoB_associated"/>
    <property type="match status" value="1"/>
</dbReference>
<dbReference type="Proteomes" id="UP000320042">
    <property type="component" value="Unassembled WGS sequence"/>
</dbReference>
<keyword evidence="3" id="KW-1185">Reference proteome</keyword>
<dbReference type="EMBL" id="VOEJ01000002">
    <property type="protein sequence ID" value="TWR30336.1"/>
    <property type="molecule type" value="Genomic_DNA"/>
</dbReference>
<evidence type="ECO:0000313" key="2">
    <source>
        <dbReference type="EMBL" id="TWR30336.1"/>
    </source>
</evidence>
<evidence type="ECO:0000256" key="1">
    <source>
        <dbReference type="SAM" id="Phobius"/>
    </source>
</evidence>
<organism evidence="2 3">
    <name type="scientific">Mucilaginibacter pallidiroseus</name>
    <dbReference type="NCBI Taxonomy" id="2599295"/>
    <lineage>
        <taxon>Bacteria</taxon>
        <taxon>Pseudomonadati</taxon>
        <taxon>Bacteroidota</taxon>
        <taxon>Sphingobacteriia</taxon>
        <taxon>Sphingobacteriales</taxon>
        <taxon>Sphingobacteriaceae</taxon>
        <taxon>Mucilaginibacter</taxon>
    </lineage>
</organism>
<keyword evidence="1" id="KW-0812">Transmembrane</keyword>
<evidence type="ECO:0000313" key="3">
    <source>
        <dbReference type="Proteomes" id="UP000320042"/>
    </source>
</evidence>
<proteinExistence type="predicted"/>
<dbReference type="RefSeq" id="WP_146380796.1">
    <property type="nucleotide sequence ID" value="NZ_VOEJ01000002.1"/>
</dbReference>
<gene>
    <name evidence="2" type="ORF">FPZ43_05185</name>
</gene>
<feature type="transmembrane region" description="Helical" evidence="1">
    <location>
        <begin position="6"/>
        <end position="24"/>
    </location>
</feature>
<keyword evidence="1" id="KW-1133">Transmembrane helix</keyword>
<name>A0A563UGA7_9SPHI</name>
<keyword evidence="1" id="KW-0472">Membrane</keyword>
<comment type="caution">
    <text evidence="2">The sequence shown here is derived from an EMBL/GenBank/DDBJ whole genome shotgun (WGS) entry which is preliminary data.</text>
</comment>
<protein>
    <submittedName>
        <fullName evidence="2">FeoB-associated Cys-rich membrane protein</fullName>
    </submittedName>
</protein>